<keyword evidence="3" id="KW-1185">Reference proteome</keyword>
<protein>
    <recommendedName>
        <fullName evidence="4">DUF2878 domain-containing protein</fullName>
    </recommendedName>
</protein>
<keyword evidence="1" id="KW-0472">Membrane</keyword>
<feature type="transmembrane region" description="Helical" evidence="1">
    <location>
        <begin position="127"/>
        <end position="147"/>
    </location>
</feature>
<keyword evidence="1" id="KW-0812">Transmembrane</keyword>
<name>R4KUW8_9FIRM</name>
<dbReference type="AlphaFoldDB" id="R4KUW8"/>
<sequence>MFGKSIFFFYKALLFGIAAYAIIPRPEFKKYLIYGFIFGAIGDIIVLLITGPVLNLYKYFHLGPFGIWGIFTFWTPISWMFAFMLFFYFLPVRIPFLLPYVAGFSMFGYMVGLVLQGLGMYEYIGNYIYFAPVTFLIWFSIAAFSYIRIGNIRLNSHLNGE</sequence>
<dbReference type="RefSeq" id="WP_006521545.1">
    <property type="nucleotide sequence ID" value="NC_021184.1"/>
</dbReference>
<feature type="transmembrane region" description="Helical" evidence="1">
    <location>
        <begin position="6"/>
        <end position="24"/>
    </location>
</feature>
<dbReference type="HOGENOM" id="CLU_115763_1_0_9"/>
<feature type="transmembrane region" description="Helical" evidence="1">
    <location>
        <begin position="65"/>
        <end position="90"/>
    </location>
</feature>
<accession>R4KUW8</accession>
<feature type="transmembrane region" description="Helical" evidence="1">
    <location>
        <begin position="31"/>
        <end position="53"/>
    </location>
</feature>
<feature type="transmembrane region" description="Helical" evidence="1">
    <location>
        <begin position="97"/>
        <end position="121"/>
    </location>
</feature>
<proteinExistence type="predicted"/>
<dbReference type="KEGG" id="dgi:Desgi_4161"/>
<gene>
    <name evidence="2" type="ORF">Desgi_4161</name>
</gene>
<evidence type="ECO:0008006" key="4">
    <source>
        <dbReference type="Google" id="ProtNLM"/>
    </source>
</evidence>
<reference evidence="2 3" key="1">
    <citation type="submission" date="2012-01" db="EMBL/GenBank/DDBJ databases">
        <title>Complete sequence of Desulfotomaculum gibsoniae DSM 7213.</title>
        <authorList>
            <consortium name="US DOE Joint Genome Institute"/>
            <person name="Lucas S."/>
            <person name="Han J."/>
            <person name="Lapidus A."/>
            <person name="Cheng J.-F."/>
            <person name="Goodwin L."/>
            <person name="Pitluck S."/>
            <person name="Peters L."/>
            <person name="Ovchinnikova G."/>
            <person name="Teshima H."/>
            <person name="Detter J.C."/>
            <person name="Han C."/>
            <person name="Tapia R."/>
            <person name="Land M."/>
            <person name="Hauser L."/>
            <person name="Kyrpides N."/>
            <person name="Ivanova N."/>
            <person name="Pagani I."/>
            <person name="Parshina S."/>
            <person name="Plugge C."/>
            <person name="Muyzer G."/>
            <person name="Kuever J."/>
            <person name="Ivanova A."/>
            <person name="Nazina T."/>
            <person name="Klenk H.-P."/>
            <person name="Brambilla E."/>
            <person name="Spring S."/>
            <person name="Stams A.F."/>
            <person name="Woyke T."/>
        </authorList>
    </citation>
    <scope>NUCLEOTIDE SEQUENCE [LARGE SCALE GENOMIC DNA]</scope>
    <source>
        <strain evidence="2 3">DSM 7213</strain>
    </source>
</reference>
<organism evidence="2 3">
    <name type="scientific">Desulfoscipio gibsoniae DSM 7213</name>
    <dbReference type="NCBI Taxonomy" id="767817"/>
    <lineage>
        <taxon>Bacteria</taxon>
        <taxon>Bacillati</taxon>
        <taxon>Bacillota</taxon>
        <taxon>Clostridia</taxon>
        <taxon>Eubacteriales</taxon>
        <taxon>Desulfallaceae</taxon>
        <taxon>Desulfoscipio</taxon>
    </lineage>
</organism>
<dbReference type="OrthoDB" id="1797240at2"/>
<keyword evidence="1" id="KW-1133">Transmembrane helix</keyword>
<dbReference type="Proteomes" id="UP000013520">
    <property type="component" value="Chromosome"/>
</dbReference>
<dbReference type="eggNOG" id="ENOG50348KM">
    <property type="taxonomic scope" value="Bacteria"/>
</dbReference>
<evidence type="ECO:0000313" key="2">
    <source>
        <dbReference type="EMBL" id="AGL03416.1"/>
    </source>
</evidence>
<dbReference type="EMBL" id="CP003273">
    <property type="protein sequence ID" value="AGL03416.1"/>
    <property type="molecule type" value="Genomic_DNA"/>
</dbReference>
<evidence type="ECO:0000256" key="1">
    <source>
        <dbReference type="SAM" id="Phobius"/>
    </source>
</evidence>
<evidence type="ECO:0000313" key="3">
    <source>
        <dbReference type="Proteomes" id="UP000013520"/>
    </source>
</evidence>